<protein>
    <submittedName>
        <fullName evidence="1">Uncharacterized protein</fullName>
    </submittedName>
</protein>
<dbReference type="AlphaFoldDB" id="A0A6L7G7T2"/>
<reference evidence="1 2" key="1">
    <citation type="submission" date="2019-12" db="EMBL/GenBank/DDBJ databases">
        <authorList>
            <person name="Li M."/>
        </authorList>
    </citation>
    <scope>NUCLEOTIDE SEQUENCE [LARGE SCALE GENOMIC DNA]</scope>
    <source>
        <strain evidence="1 2">GBMRC 2024</strain>
    </source>
</reference>
<evidence type="ECO:0000313" key="1">
    <source>
        <dbReference type="EMBL" id="MXN19712.1"/>
    </source>
</evidence>
<gene>
    <name evidence="1" type="ORF">GR170_17910</name>
</gene>
<dbReference type="RefSeq" id="WP_160895838.1">
    <property type="nucleotide sequence ID" value="NZ_WUMU01000020.1"/>
</dbReference>
<comment type="caution">
    <text evidence="1">The sequence shown here is derived from an EMBL/GenBank/DDBJ whole genome shotgun (WGS) entry which is preliminary data.</text>
</comment>
<dbReference type="Proteomes" id="UP000477911">
    <property type="component" value="Unassembled WGS sequence"/>
</dbReference>
<keyword evidence="2" id="KW-1185">Reference proteome</keyword>
<accession>A0A6L7G7T2</accession>
<proteinExistence type="predicted"/>
<name>A0A6L7G7T2_9RHOB</name>
<sequence>MTEGLASDHVVLEDGTLSRRYLAQMRAICAHLPRVLGVMEAEGALSARESAAVAGHLAALGFTFRALEMKYMMVGRAGLKGTGALTIDDHESGFPTAREVMVLANDAAQATARLAEMPSEAALKRQMLDEIIGDLRTPVRLQYALSQRLYLEELAKGRLFWPHVEAEAEWLGDVAPGRRRYLLHWSSWDSQVNLPLIWLMELEDTGATGLPADGARWAELRGYLSAQSLSGLKLLTIARGLDADFSDLHPKRLRRLHVGPMHSHLFTRQSGPIADVLAAAGGAEGEDWALAWTSELLESERVVQERTGWFGQVEREVFALDPVQGSERGVSARSRALVLPARPYQVLVEQAPEGFRRLRKYVVGDGGRVLSQR</sequence>
<evidence type="ECO:0000313" key="2">
    <source>
        <dbReference type="Proteomes" id="UP000477911"/>
    </source>
</evidence>
<organism evidence="1 2">
    <name type="scientific">Pseudooceanicola albus</name>
    <dbReference type="NCBI Taxonomy" id="2692189"/>
    <lineage>
        <taxon>Bacteria</taxon>
        <taxon>Pseudomonadati</taxon>
        <taxon>Pseudomonadota</taxon>
        <taxon>Alphaproteobacteria</taxon>
        <taxon>Rhodobacterales</taxon>
        <taxon>Paracoccaceae</taxon>
        <taxon>Pseudooceanicola</taxon>
    </lineage>
</organism>
<dbReference type="EMBL" id="WUMU01000020">
    <property type="protein sequence ID" value="MXN19712.1"/>
    <property type="molecule type" value="Genomic_DNA"/>
</dbReference>